<name>A0A0N5A7I0_PARTI</name>
<dbReference type="AlphaFoldDB" id="A0A0N5A7I0"/>
<evidence type="ECO:0000313" key="1">
    <source>
        <dbReference type="Proteomes" id="UP000038045"/>
    </source>
</evidence>
<keyword evidence="1" id="KW-1185">Reference proteome</keyword>
<protein>
    <submittedName>
        <fullName evidence="2">Ovule protein</fullName>
    </submittedName>
</protein>
<dbReference type="Proteomes" id="UP000038045">
    <property type="component" value="Unplaced"/>
</dbReference>
<evidence type="ECO:0000313" key="2">
    <source>
        <dbReference type="WBParaSite" id="PTRK_0001796000.1"/>
    </source>
</evidence>
<accession>A0A0N5A7I0</accession>
<dbReference type="WBParaSite" id="PTRK_0001796000.1">
    <property type="protein sequence ID" value="PTRK_0001796000.1"/>
    <property type="gene ID" value="PTRK_0001796000"/>
</dbReference>
<proteinExistence type="predicted"/>
<reference evidence="2" key="1">
    <citation type="submission" date="2017-02" db="UniProtKB">
        <authorList>
            <consortium name="WormBaseParasite"/>
        </authorList>
    </citation>
    <scope>IDENTIFICATION</scope>
</reference>
<organism evidence="1 2">
    <name type="scientific">Parastrongyloides trichosuri</name>
    <name type="common">Possum-specific nematode worm</name>
    <dbReference type="NCBI Taxonomy" id="131310"/>
    <lineage>
        <taxon>Eukaryota</taxon>
        <taxon>Metazoa</taxon>
        <taxon>Ecdysozoa</taxon>
        <taxon>Nematoda</taxon>
        <taxon>Chromadorea</taxon>
        <taxon>Rhabditida</taxon>
        <taxon>Tylenchina</taxon>
        <taxon>Panagrolaimomorpha</taxon>
        <taxon>Strongyloidoidea</taxon>
        <taxon>Strongyloididae</taxon>
        <taxon>Parastrongyloides</taxon>
    </lineage>
</organism>
<sequence length="83" mass="9840">MIVLGKQQLKLEFLEVLQIFLSHSTLRKSQSSIHKFLHHNQENQLMLVIEITLEILLELKRLYTLLQNKTELFEGVVNTFLYT</sequence>